<protein>
    <submittedName>
        <fullName evidence="13">Uncharacterized protein</fullName>
    </submittedName>
</protein>
<gene>
    <name evidence="13" type="ORF">CTOB1V02_LOCUS7807</name>
</gene>
<dbReference type="OrthoDB" id="5978493at2759"/>
<keyword evidence="5 12" id="KW-0812">Transmembrane</keyword>
<comment type="similarity">
    <text evidence="2 12">Belongs to the amiloride-sensitive sodium channel (TC 1.A.6) family.</text>
</comment>
<evidence type="ECO:0000256" key="11">
    <source>
        <dbReference type="ARBA" id="ARBA00023303"/>
    </source>
</evidence>
<keyword evidence="4 12" id="KW-0894">Sodium channel</keyword>
<evidence type="ECO:0000256" key="9">
    <source>
        <dbReference type="ARBA" id="ARBA00023136"/>
    </source>
</evidence>
<evidence type="ECO:0000256" key="7">
    <source>
        <dbReference type="ARBA" id="ARBA00023053"/>
    </source>
</evidence>
<dbReference type="InterPro" id="IPR001873">
    <property type="entry name" value="ENaC"/>
</dbReference>
<sequence>MVSTALNESRLDKYATTVNGAVATLGHVPMVNLTSDILTSPVSHMLLGSFSGPMSLEKDIGLNFLKTSGNWTSNIFLNYQQRQTWSYNLCYTMHDPHEYYQQDYLDISFEADPDMNITWNIYLTPGVDILSEAILWQVSLSTKFIALEPGNLAVVTFHIEENIILSTDDMPCNSNTSYRYSKCMDDCAKEQFLTSEMYDRENFTRCQIPGFQNVTELEPCRDLEQTRDVLWEYANAALREGQRESCAEKCPSSCNQLDYKYSVKRDDEYEDSRLAYFTLWNQQEFRTVTTQQWSYGGLEMAADVGGYVGALLGISLLSVSYKIIQRVRRMLQKQEQKWITEAK</sequence>
<evidence type="ECO:0000313" key="13">
    <source>
        <dbReference type="EMBL" id="CAD7229942.1"/>
    </source>
</evidence>
<accession>A0A7R8WJR5</accession>
<dbReference type="EMBL" id="OB662367">
    <property type="protein sequence ID" value="CAD7229942.1"/>
    <property type="molecule type" value="Genomic_DNA"/>
</dbReference>
<dbReference type="Pfam" id="PF00858">
    <property type="entry name" value="ASC"/>
    <property type="match status" value="1"/>
</dbReference>
<dbReference type="GO" id="GO:0016020">
    <property type="term" value="C:membrane"/>
    <property type="evidence" value="ECO:0007669"/>
    <property type="project" value="UniProtKB-SubCell"/>
</dbReference>
<evidence type="ECO:0000256" key="6">
    <source>
        <dbReference type="ARBA" id="ARBA00022989"/>
    </source>
</evidence>
<comment type="subcellular location">
    <subcellularLocation>
        <location evidence="1">Membrane</location>
        <topology evidence="1">Multi-pass membrane protein</topology>
    </subcellularLocation>
</comment>
<keyword evidence="9" id="KW-0472">Membrane</keyword>
<evidence type="ECO:0000256" key="4">
    <source>
        <dbReference type="ARBA" id="ARBA00022461"/>
    </source>
</evidence>
<keyword evidence="7" id="KW-0915">Sodium</keyword>
<name>A0A7R8WJR5_9CRUS</name>
<dbReference type="AlphaFoldDB" id="A0A7R8WJR5"/>
<dbReference type="GO" id="GO:0005272">
    <property type="term" value="F:sodium channel activity"/>
    <property type="evidence" value="ECO:0007669"/>
    <property type="project" value="UniProtKB-KW"/>
</dbReference>
<keyword evidence="10 12" id="KW-0739">Sodium transport</keyword>
<evidence type="ECO:0000256" key="3">
    <source>
        <dbReference type="ARBA" id="ARBA00022448"/>
    </source>
</evidence>
<reference evidence="13" key="1">
    <citation type="submission" date="2020-11" db="EMBL/GenBank/DDBJ databases">
        <authorList>
            <person name="Tran Van P."/>
        </authorList>
    </citation>
    <scope>NUCLEOTIDE SEQUENCE</scope>
</reference>
<evidence type="ECO:0000256" key="5">
    <source>
        <dbReference type="ARBA" id="ARBA00022692"/>
    </source>
</evidence>
<organism evidence="13">
    <name type="scientific">Cyprideis torosa</name>
    <dbReference type="NCBI Taxonomy" id="163714"/>
    <lineage>
        <taxon>Eukaryota</taxon>
        <taxon>Metazoa</taxon>
        <taxon>Ecdysozoa</taxon>
        <taxon>Arthropoda</taxon>
        <taxon>Crustacea</taxon>
        <taxon>Oligostraca</taxon>
        <taxon>Ostracoda</taxon>
        <taxon>Podocopa</taxon>
        <taxon>Podocopida</taxon>
        <taxon>Cytherocopina</taxon>
        <taxon>Cytheroidea</taxon>
        <taxon>Cytherideidae</taxon>
        <taxon>Cyprideis</taxon>
    </lineage>
</organism>
<evidence type="ECO:0000256" key="10">
    <source>
        <dbReference type="ARBA" id="ARBA00023201"/>
    </source>
</evidence>
<evidence type="ECO:0000256" key="2">
    <source>
        <dbReference type="ARBA" id="ARBA00007193"/>
    </source>
</evidence>
<keyword evidence="3 12" id="KW-0813">Transport</keyword>
<proteinExistence type="inferred from homology"/>
<evidence type="ECO:0000256" key="12">
    <source>
        <dbReference type="RuleBase" id="RU000679"/>
    </source>
</evidence>
<evidence type="ECO:0000256" key="1">
    <source>
        <dbReference type="ARBA" id="ARBA00004141"/>
    </source>
</evidence>
<keyword evidence="8 12" id="KW-0406">Ion transport</keyword>
<keyword evidence="11 12" id="KW-0407">Ion channel</keyword>
<evidence type="ECO:0000256" key="8">
    <source>
        <dbReference type="ARBA" id="ARBA00023065"/>
    </source>
</evidence>
<keyword evidence="6" id="KW-1133">Transmembrane helix</keyword>